<comment type="caution">
    <text evidence="2">The sequence shown here is derived from an EMBL/GenBank/DDBJ whole genome shotgun (WGS) entry which is preliminary data.</text>
</comment>
<dbReference type="Gene3D" id="3.40.50.720">
    <property type="entry name" value="NAD(P)-binding Rossmann-like Domain"/>
    <property type="match status" value="1"/>
</dbReference>
<feature type="domain" description="Polysaccharide biosynthesis protein CapD-like" evidence="1">
    <location>
        <begin position="16"/>
        <end position="54"/>
    </location>
</feature>
<dbReference type="InterPro" id="IPR003869">
    <property type="entry name" value="Polysac_CapD-like"/>
</dbReference>
<dbReference type="EMBL" id="DTHB01000006">
    <property type="protein sequence ID" value="HGB13668.1"/>
    <property type="molecule type" value="Genomic_DNA"/>
</dbReference>
<protein>
    <recommendedName>
        <fullName evidence="1">Polysaccharide biosynthesis protein CapD-like domain-containing protein</fullName>
    </recommendedName>
</protein>
<accession>A0A7C3WG45</accession>
<evidence type="ECO:0000259" key="1">
    <source>
        <dbReference type="Pfam" id="PF02719"/>
    </source>
</evidence>
<reference evidence="2" key="1">
    <citation type="journal article" date="2020" name="mSystems">
        <title>Genome- and Community-Level Interaction Insights into Carbon Utilization and Element Cycling Functions of Hydrothermarchaeota in Hydrothermal Sediment.</title>
        <authorList>
            <person name="Zhou Z."/>
            <person name="Liu Y."/>
            <person name="Xu W."/>
            <person name="Pan J."/>
            <person name="Luo Z.H."/>
            <person name="Li M."/>
        </authorList>
    </citation>
    <scope>NUCLEOTIDE SEQUENCE [LARGE SCALE GENOMIC DNA]</scope>
    <source>
        <strain evidence="2">SpSt-776</strain>
    </source>
</reference>
<dbReference type="AlphaFoldDB" id="A0A7C3WG45"/>
<gene>
    <name evidence="2" type="ORF">ENV62_00275</name>
</gene>
<proteinExistence type="predicted"/>
<organism evidence="2">
    <name type="scientific">Desulfobacca acetoxidans</name>
    <dbReference type="NCBI Taxonomy" id="60893"/>
    <lineage>
        <taxon>Bacteria</taxon>
        <taxon>Pseudomonadati</taxon>
        <taxon>Thermodesulfobacteriota</taxon>
        <taxon>Desulfobaccia</taxon>
        <taxon>Desulfobaccales</taxon>
        <taxon>Desulfobaccaceae</taxon>
        <taxon>Desulfobacca</taxon>
    </lineage>
</organism>
<name>A0A7C3WG45_9BACT</name>
<evidence type="ECO:0000313" key="2">
    <source>
        <dbReference type="EMBL" id="HGB13668.1"/>
    </source>
</evidence>
<sequence>MKVDRKAHPPGQPQPRNGIEIVYTGLRPGEKLFEELFNPDEEPQPTEHPLINRAAGNREPLKSWESFLYEVEILVHKRGISDLLGKLKEAVHSCNIIQWNKNPLTTNLFESSPDQH</sequence>
<dbReference type="Pfam" id="PF02719">
    <property type="entry name" value="Polysacc_synt_2"/>
    <property type="match status" value="1"/>
</dbReference>